<organism evidence="1 2">
    <name type="scientific">Neisseria subflava NJ9703</name>
    <dbReference type="NCBI Taxonomy" id="546268"/>
    <lineage>
        <taxon>Bacteria</taxon>
        <taxon>Pseudomonadati</taxon>
        <taxon>Pseudomonadota</taxon>
        <taxon>Betaproteobacteria</taxon>
        <taxon>Neisseriales</taxon>
        <taxon>Neisseriaceae</taxon>
        <taxon>Neisseria</taxon>
    </lineage>
</organism>
<evidence type="ECO:0000313" key="2">
    <source>
        <dbReference type="Proteomes" id="UP000004621"/>
    </source>
</evidence>
<accession>A0A9W5IQK0</accession>
<proteinExistence type="predicted"/>
<dbReference type="Proteomes" id="UP000004621">
    <property type="component" value="Unassembled WGS sequence"/>
</dbReference>
<dbReference type="AlphaFoldDB" id="A0A9W5IQK0"/>
<evidence type="ECO:0008006" key="3">
    <source>
        <dbReference type="Google" id="ProtNLM"/>
    </source>
</evidence>
<dbReference type="RefSeq" id="WP_004520231.1">
    <property type="nucleotide sequence ID" value="NZ_ACEO02000007.1"/>
</dbReference>
<comment type="caution">
    <text evidence="1">The sequence shown here is derived from an EMBL/GenBank/DDBJ whole genome shotgun (WGS) entry which is preliminary data.</text>
</comment>
<protein>
    <recommendedName>
        <fullName evidence="3">AIPR protein</fullName>
    </recommendedName>
</protein>
<sequence>MKNSIILKTENSVVFNLGKIQKALCIINAENISKLLDRVSLTANPRESKKNKVTASIIDTLNTAPEEMVNRTKGLLVSTQKCEPLERGRFRLSFEDEKTDGVLDGGHNMLAIGTFLLEKYHDSQSNQIPSDVQKIKCWEDFSEAWTKYSHLLEDFVKKQNFTIPVEIIYPTKDVDFDFAELVFEISDARNNNSPLTAGTKADHRGYYDNLKENIDPKLVNLIAWKDNEAGKRIKREDIVALALIPFIALQKRGMLKKINSINPSVIYNSKSQCVDIYSKIIEEYKDQQGNLPKVINNALGLMNDIPKFYDLVYKKFPDAYNNFSPGFGRITAVKKVKDDSKKFLTKFYQQESDYKYPDGYILPFICAFHELIIIDENDNVRWAINVEDLINDFSKYEMLVGTIKDNYYDPQKVGKSSAAYTGCEMTMKMVMMEL</sequence>
<dbReference type="EMBL" id="ACEO02000007">
    <property type="protein sequence ID" value="EFC51939.1"/>
    <property type="molecule type" value="Genomic_DNA"/>
</dbReference>
<evidence type="ECO:0000313" key="1">
    <source>
        <dbReference type="EMBL" id="EFC51939.1"/>
    </source>
</evidence>
<reference evidence="1 2" key="1">
    <citation type="submission" date="2010-01" db="EMBL/GenBank/DDBJ databases">
        <authorList>
            <person name="Weinstock G."/>
            <person name="Sodergren E."/>
            <person name="Clifton S."/>
            <person name="Fulton L."/>
            <person name="Fulton B."/>
            <person name="Courtney L."/>
            <person name="Fronick C."/>
            <person name="Harrison M."/>
            <person name="Strong C."/>
            <person name="Farmer C."/>
            <person name="Delahaunty K."/>
            <person name="Markovic C."/>
            <person name="Hall O."/>
            <person name="Minx P."/>
            <person name="Tomlinson C."/>
            <person name="Mitreva M."/>
            <person name="Nelson J."/>
            <person name="Hou S."/>
            <person name="Wollam A."/>
            <person name="Pepin K.H."/>
            <person name="Johnson M."/>
            <person name="Bhonagiri V."/>
            <person name="Nash W.E."/>
            <person name="Warren W."/>
            <person name="Chinwalla A."/>
            <person name="Mardis E.R."/>
            <person name="Wilson R.K."/>
        </authorList>
    </citation>
    <scope>NUCLEOTIDE SEQUENCE [LARGE SCALE GENOMIC DNA]</scope>
    <source>
        <strain evidence="1 2">NJ9703</strain>
    </source>
</reference>
<name>A0A9W5IQK0_NEISU</name>
<gene>
    <name evidence="1" type="ORF">NEISUBOT_04647</name>
</gene>